<dbReference type="PANTHER" id="PTHR47926">
    <property type="entry name" value="PENTATRICOPEPTIDE REPEAT-CONTAINING PROTEIN"/>
    <property type="match status" value="1"/>
</dbReference>
<keyword evidence="1" id="KW-0812">Transmembrane</keyword>
<sequence length="230" mass="25311">MNSCKQLLDMAMLASAFAKKDYDKAKATASRLLQLGLVLGLILATLLGVGIHFGARLFTRDGGVLELISIGIPDRNWNWALGVSQELNVDMFIISAISWTLTSPLSFAHYGCVVVLLGCGGFLNEAKDFIISVSIEPDALVWRALLSASRLYADAEEAKSIFEKLVELELTNAGNYVLISNIYAATGLRSEVIQIRTQLKEKDLKKPPGISWIAVRRRVHYFMAGNRSHP</sequence>
<dbReference type="GO" id="GO:0009451">
    <property type="term" value="P:RNA modification"/>
    <property type="evidence" value="ECO:0007669"/>
    <property type="project" value="InterPro"/>
</dbReference>
<evidence type="ECO:0000313" key="3">
    <source>
        <dbReference type="Proteomes" id="UP001280121"/>
    </source>
</evidence>
<reference evidence="2" key="1">
    <citation type="journal article" date="2023" name="Plant J.">
        <title>Genome sequences and population genomics provide insights into the demographic history, inbreeding, and mutation load of two 'living fossil' tree species of Dipteronia.</title>
        <authorList>
            <person name="Feng Y."/>
            <person name="Comes H.P."/>
            <person name="Chen J."/>
            <person name="Zhu S."/>
            <person name="Lu R."/>
            <person name="Zhang X."/>
            <person name="Li P."/>
            <person name="Qiu J."/>
            <person name="Olsen K.M."/>
            <person name="Qiu Y."/>
        </authorList>
    </citation>
    <scope>NUCLEOTIDE SEQUENCE</scope>
    <source>
        <strain evidence="2">KIB01</strain>
    </source>
</reference>
<evidence type="ECO:0000256" key="1">
    <source>
        <dbReference type="SAM" id="Phobius"/>
    </source>
</evidence>
<dbReference type="InterPro" id="IPR046960">
    <property type="entry name" value="PPR_At4g14850-like_plant"/>
</dbReference>
<comment type="caution">
    <text evidence="2">The sequence shown here is derived from an EMBL/GenBank/DDBJ whole genome shotgun (WGS) entry which is preliminary data.</text>
</comment>
<dbReference type="EMBL" id="JANJYI010000007">
    <property type="protein sequence ID" value="KAK2641131.1"/>
    <property type="molecule type" value="Genomic_DNA"/>
</dbReference>
<proteinExistence type="predicted"/>
<keyword evidence="1" id="KW-0472">Membrane</keyword>
<protein>
    <submittedName>
        <fullName evidence="2">Uncharacterized protein</fullName>
    </submittedName>
</protein>
<dbReference type="Proteomes" id="UP001280121">
    <property type="component" value="Unassembled WGS sequence"/>
</dbReference>
<dbReference type="InterPro" id="IPR011990">
    <property type="entry name" value="TPR-like_helical_dom_sf"/>
</dbReference>
<name>A0AAD9WRV5_9ROSI</name>
<gene>
    <name evidence="2" type="ORF">Ddye_022894</name>
</gene>
<keyword evidence="3" id="KW-1185">Reference proteome</keyword>
<dbReference type="PANTHER" id="PTHR47926:SF482">
    <property type="entry name" value="PENTATRICOPEPTIDE REPEAT-CONTAINING PROTEIN CHLOROPLASTIC"/>
    <property type="match status" value="1"/>
</dbReference>
<dbReference type="InterPro" id="IPR046848">
    <property type="entry name" value="E_motif"/>
</dbReference>
<evidence type="ECO:0000313" key="2">
    <source>
        <dbReference type="EMBL" id="KAK2641131.1"/>
    </source>
</evidence>
<feature type="transmembrane region" description="Helical" evidence="1">
    <location>
        <begin position="32"/>
        <end position="55"/>
    </location>
</feature>
<keyword evidence="1" id="KW-1133">Transmembrane helix</keyword>
<dbReference type="AlphaFoldDB" id="A0AAD9WRV5"/>
<organism evidence="2 3">
    <name type="scientific">Dipteronia dyeriana</name>
    <dbReference type="NCBI Taxonomy" id="168575"/>
    <lineage>
        <taxon>Eukaryota</taxon>
        <taxon>Viridiplantae</taxon>
        <taxon>Streptophyta</taxon>
        <taxon>Embryophyta</taxon>
        <taxon>Tracheophyta</taxon>
        <taxon>Spermatophyta</taxon>
        <taxon>Magnoliopsida</taxon>
        <taxon>eudicotyledons</taxon>
        <taxon>Gunneridae</taxon>
        <taxon>Pentapetalae</taxon>
        <taxon>rosids</taxon>
        <taxon>malvids</taxon>
        <taxon>Sapindales</taxon>
        <taxon>Sapindaceae</taxon>
        <taxon>Hippocastanoideae</taxon>
        <taxon>Acereae</taxon>
        <taxon>Dipteronia</taxon>
    </lineage>
</organism>
<dbReference type="Gene3D" id="1.25.40.10">
    <property type="entry name" value="Tetratricopeptide repeat domain"/>
    <property type="match status" value="1"/>
</dbReference>
<dbReference type="GO" id="GO:0003723">
    <property type="term" value="F:RNA binding"/>
    <property type="evidence" value="ECO:0007669"/>
    <property type="project" value="InterPro"/>
</dbReference>
<accession>A0AAD9WRV5</accession>
<dbReference type="Pfam" id="PF20431">
    <property type="entry name" value="E_motif"/>
    <property type="match status" value="1"/>
</dbReference>